<dbReference type="KEGG" id="mpt:Mpe_B0292"/>
<name>A2SNC8_METPP</name>
<evidence type="ECO:0000313" key="2">
    <source>
        <dbReference type="Proteomes" id="UP000000366"/>
    </source>
</evidence>
<sequence>MKKSIVQRIATLKPRNVFAPLAGRRAAGAHASRKRHADVQRKDLVQRLREAGM</sequence>
<proteinExistence type="predicted"/>
<gene>
    <name evidence="1" type="ordered locus">Mpe_B0292</name>
</gene>
<protein>
    <submittedName>
        <fullName evidence="1">Uncharacterized protein</fullName>
    </submittedName>
</protein>
<organism evidence="1 2">
    <name type="scientific">Methylibium petroleiphilum (strain ATCC BAA-1232 / LMG 22953 / PM1)</name>
    <dbReference type="NCBI Taxonomy" id="420662"/>
    <lineage>
        <taxon>Bacteria</taxon>
        <taxon>Pseudomonadati</taxon>
        <taxon>Pseudomonadota</taxon>
        <taxon>Betaproteobacteria</taxon>
        <taxon>Burkholderiales</taxon>
        <taxon>Sphaerotilaceae</taxon>
        <taxon>Methylibium</taxon>
    </lineage>
</organism>
<reference evidence="1 2" key="1">
    <citation type="journal article" date="2007" name="J. Bacteriol.">
        <title>Whole-genome analysis of the methyl tert-butyl ether-degrading beta-proteobacterium Methylibium petroleiphilum PM1.</title>
        <authorList>
            <person name="Kane S.R."/>
            <person name="Chakicherla A.Y."/>
            <person name="Chain P.S.G."/>
            <person name="Schmidt R."/>
            <person name="Shin M.W."/>
            <person name="Legler T.C."/>
            <person name="Scow K.M."/>
            <person name="Larimer F.W."/>
            <person name="Lucas S.M."/>
            <person name="Richardson P.M."/>
            <person name="Hristova K.R."/>
        </authorList>
    </citation>
    <scope>NUCLEOTIDE SEQUENCE [LARGE SCALE GENOMIC DNA]</scope>
    <source>
        <strain evidence="2">ATCC BAA-1232 / LMG 22953 / PM1</strain>
        <plasmid evidence="1 2">RPME01</plasmid>
    </source>
</reference>
<dbReference type="EMBL" id="CP000556">
    <property type="protein sequence ID" value="ABM97067.1"/>
    <property type="molecule type" value="Genomic_DNA"/>
</dbReference>
<evidence type="ECO:0000313" key="1">
    <source>
        <dbReference type="EMBL" id="ABM97067.1"/>
    </source>
</evidence>
<dbReference type="AlphaFoldDB" id="A2SNC8"/>
<dbReference type="Proteomes" id="UP000000366">
    <property type="component" value="Plasmid RPME01"/>
</dbReference>
<dbReference type="RefSeq" id="WP_011831655.1">
    <property type="nucleotide sequence ID" value="NC_008826.1"/>
</dbReference>
<keyword evidence="2" id="KW-1185">Reference proteome</keyword>
<keyword evidence="1" id="KW-0614">Plasmid</keyword>
<dbReference type="HOGENOM" id="CLU_3063366_0_0_4"/>
<geneLocation type="plasmid" evidence="1 2">
    <name>RPME01</name>
</geneLocation>
<accession>A2SNC8</accession>